<accession>A0A9D4DZW6</accession>
<proteinExistence type="predicted"/>
<evidence type="ECO:0008006" key="4">
    <source>
        <dbReference type="Google" id="ProtNLM"/>
    </source>
</evidence>
<keyword evidence="1" id="KW-0732">Signal</keyword>
<dbReference type="EMBL" id="JAIWYP010000009">
    <property type="protein sequence ID" value="KAH3769500.1"/>
    <property type="molecule type" value="Genomic_DNA"/>
</dbReference>
<reference evidence="2" key="1">
    <citation type="journal article" date="2019" name="bioRxiv">
        <title>The Genome of the Zebra Mussel, Dreissena polymorpha: A Resource for Invasive Species Research.</title>
        <authorList>
            <person name="McCartney M.A."/>
            <person name="Auch B."/>
            <person name="Kono T."/>
            <person name="Mallez S."/>
            <person name="Zhang Y."/>
            <person name="Obille A."/>
            <person name="Becker A."/>
            <person name="Abrahante J.E."/>
            <person name="Garbe J."/>
            <person name="Badalamenti J.P."/>
            <person name="Herman A."/>
            <person name="Mangelson H."/>
            <person name="Liachko I."/>
            <person name="Sullivan S."/>
            <person name="Sone E.D."/>
            <person name="Koren S."/>
            <person name="Silverstein K.A.T."/>
            <person name="Beckman K.B."/>
            <person name="Gohl D.M."/>
        </authorList>
    </citation>
    <scope>NUCLEOTIDE SEQUENCE</scope>
    <source>
        <strain evidence="2">Duluth1</strain>
        <tissue evidence="2">Whole animal</tissue>
    </source>
</reference>
<evidence type="ECO:0000256" key="1">
    <source>
        <dbReference type="SAM" id="SignalP"/>
    </source>
</evidence>
<keyword evidence="3" id="KW-1185">Reference proteome</keyword>
<name>A0A9D4DZW6_DREPO</name>
<gene>
    <name evidence="2" type="ORF">DPMN_170768</name>
</gene>
<comment type="caution">
    <text evidence="2">The sequence shown here is derived from an EMBL/GenBank/DDBJ whole genome shotgun (WGS) entry which is preliminary data.</text>
</comment>
<dbReference type="AlphaFoldDB" id="A0A9D4DZW6"/>
<protein>
    <recommendedName>
        <fullName evidence="4">Secreted protein</fullName>
    </recommendedName>
</protein>
<sequence>MWVHLSNRAGPFVQGSWLWLFYRVVLCKPSDNKQAIMTMLTCSSSAQKVEECRFNWYDGCNPSFGASSCKCENQPMLIGLRCGKWQELLVPV</sequence>
<evidence type="ECO:0000313" key="2">
    <source>
        <dbReference type="EMBL" id="KAH3769500.1"/>
    </source>
</evidence>
<reference evidence="2" key="2">
    <citation type="submission" date="2020-11" db="EMBL/GenBank/DDBJ databases">
        <authorList>
            <person name="McCartney M.A."/>
            <person name="Auch B."/>
            <person name="Kono T."/>
            <person name="Mallez S."/>
            <person name="Becker A."/>
            <person name="Gohl D.M."/>
            <person name="Silverstein K.A.T."/>
            <person name="Koren S."/>
            <person name="Bechman K.B."/>
            <person name="Herman A."/>
            <person name="Abrahante J.E."/>
            <person name="Garbe J."/>
        </authorList>
    </citation>
    <scope>NUCLEOTIDE SEQUENCE</scope>
    <source>
        <strain evidence="2">Duluth1</strain>
        <tissue evidence="2">Whole animal</tissue>
    </source>
</reference>
<feature type="signal peptide" evidence="1">
    <location>
        <begin position="1"/>
        <end position="27"/>
    </location>
</feature>
<evidence type="ECO:0000313" key="3">
    <source>
        <dbReference type="Proteomes" id="UP000828390"/>
    </source>
</evidence>
<organism evidence="2 3">
    <name type="scientific">Dreissena polymorpha</name>
    <name type="common">Zebra mussel</name>
    <name type="synonym">Mytilus polymorpha</name>
    <dbReference type="NCBI Taxonomy" id="45954"/>
    <lineage>
        <taxon>Eukaryota</taxon>
        <taxon>Metazoa</taxon>
        <taxon>Spiralia</taxon>
        <taxon>Lophotrochozoa</taxon>
        <taxon>Mollusca</taxon>
        <taxon>Bivalvia</taxon>
        <taxon>Autobranchia</taxon>
        <taxon>Heteroconchia</taxon>
        <taxon>Euheterodonta</taxon>
        <taxon>Imparidentia</taxon>
        <taxon>Neoheterodontei</taxon>
        <taxon>Myida</taxon>
        <taxon>Dreissenoidea</taxon>
        <taxon>Dreissenidae</taxon>
        <taxon>Dreissena</taxon>
    </lineage>
</organism>
<dbReference type="Proteomes" id="UP000828390">
    <property type="component" value="Unassembled WGS sequence"/>
</dbReference>
<feature type="chain" id="PRO_5039548890" description="Secreted protein" evidence="1">
    <location>
        <begin position="28"/>
        <end position="92"/>
    </location>
</feature>